<accession>A0AAN1WFT1</accession>
<keyword evidence="1" id="KW-0472">Membrane</keyword>
<evidence type="ECO:0000256" key="1">
    <source>
        <dbReference type="SAM" id="Phobius"/>
    </source>
</evidence>
<feature type="transmembrane region" description="Helical" evidence="1">
    <location>
        <begin position="97"/>
        <end position="120"/>
    </location>
</feature>
<dbReference type="InterPro" id="IPR002798">
    <property type="entry name" value="SpoIIM-like"/>
</dbReference>
<dbReference type="Proteomes" id="UP001320119">
    <property type="component" value="Chromosome"/>
</dbReference>
<sequence length="317" mass="35848">MKQNSFEQKYKQSWDYLEQLLIDKTVAADERYPQYYRELCHQLALAKHRRYSPQLIDYLNDLVTKGHHFFYQHNYRYHFQWLEFLVFDFPNAIRRNWIFVTIAAALFMLPLLAMGTACYINPEFIYSVMDVSNVGAMEAMYGADNEKIGRERSSDTDILMFGHYIQNNIGIGFRTFAGGILYGAGSVFFLVFNGVFIGAVAGHLTQLGFGATFYPFIAGHGSFELTAIVFSGAAGLKLGYALIRPGVYSIKNSLKFAGKDAITIMYGVILMLLIAAFVEAFWSSTTGVPSIVKYVVGGTFWLMHGLYFSYSGRRNGS</sequence>
<dbReference type="PANTHER" id="PTHR35337:SF1">
    <property type="entry name" value="SLR1478 PROTEIN"/>
    <property type="match status" value="1"/>
</dbReference>
<evidence type="ECO:0008006" key="4">
    <source>
        <dbReference type="Google" id="ProtNLM"/>
    </source>
</evidence>
<feature type="transmembrane region" description="Helical" evidence="1">
    <location>
        <begin position="225"/>
        <end position="243"/>
    </location>
</feature>
<dbReference type="EMBL" id="AP023086">
    <property type="protein sequence ID" value="BCD96805.1"/>
    <property type="molecule type" value="Genomic_DNA"/>
</dbReference>
<evidence type="ECO:0000313" key="2">
    <source>
        <dbReference type="EMBL" id="BCD96805.1"/>
    </source>
</evidence>
<reference evidence="2 3" key="1">
    <citation type="journal article" date="2022" name="IScience">
        <title>An ultrasensitive nanofiber-based assay for enzymatic hydrolysis and deep-sea microbial degradation of cellulose.</title>
        <authorList>
            <person name="Tsudome M."/>
            <person name="Tachioka M."/>
            <person name="Miyazaki M."/>
            <person name="Uchimura K."/>
            <person name="Tsuda M."/>
            <person name="Takaki Y."/>
            <person name="Deguchi S."/>
        </authorList>
    </citation>
    <scope>NUCLEOTIDE SEQUENCE [LARGE SCALE GENOMIC DNA]</scope>
    <source>
        <strain evidence="2 3">GE09</strain>
    </source>
</reference>
<keyword evidence="1" id="KW-0812">Transmembrane</keyword>
<name>A0AAN1WFT1_9GAMM</name>
<feature type="transmembrane region" description="Helical" evidence="1">
    <location>
        <begin position="264"/>
        <end position="285"/>
    </location>
</feature>
<keyword evidence="1" id="KW-1133">Transmembrane helix</keyword>
<proteinExistence type="predicted"/>
<dbReference type="KEGG" id="marq:MARGE09_P1005"/>
<protein>
    <recommendedName>
        <fullName evidence="4">Stage II sporulation protein M</fullName>
    </recommendedName>
</protein>
<dbReference type="AlphaFoldDB" id="A0AAN1WFT1"/>
<gene>
    <name evidence="2" type="ORF">MARGE09_P1005</name>
</gene>
<dbReference type="PANTHER" id="PTHR35337">
    <property type="entry name" value="SLR1478 PROTEIN"/>
    <property type="match status" value="1"/>
</dbReference>
<evidence type="ECO:0000313" key="3">
    <source>
        <dbReference type="Proteomes" id="UP001320119"/>
    </source>
</evidence>
<keyword evidence="3" id="KW-1185">Reference proteome</keyword>
<organism evidence="2 3">
    <name type="scientific">Marinagarivorans cellulosilyticus</name>
    <dbReference type="NCBI Taxonomy" id="2721545"/>
    <lineage>
        <taxon>Bacteria</taxon>
        <taxon>Pseudomonadati</taxon>
        <taxon>Pseudomonadota</taxon>
        <taxon>Gammaproteobacteria</taxon>
        <taxon>Cellvibrionales</taxon>
        <taxon>Cellvibrionaceae</taxon>
        <taxon>Marinagarivorans</taxon>
    </lineage>
</organism>
<feature type="transmembrane region" description="Helical" evidence="1">
    <location>
        <begin position="180"/>
        <end position="205"/>
    </location>
</feature>
<dbReference type="RefSeq" id="WP_236986288.1">
    <property type="nucleotide sequence ID" value="NZ_AP023086.1"/>
</dbReference>
<feature type="transmembrane region" description="Helical" evidence="1">
    <location>
        <begin position="291"/>
        <end position="310"/>
    </location>
</feature>
<dbReference type="Pfam" id="PF01944">
    <property type="entry name" value="SpoIIM"/>
    <property type="match status" value="1"/>
</dbReference>